<reference evidence="6 7" key="2">
    <citation type="submission" date="2015-05" db="EMBL/GenBank/DDBJ databases">
        <authorList>
            <person name="Morales-Cruz A."/>
            <person name="Amrine K.C."/>
            <person name="Cantu D."/>
        </authorList>
    </citation>
    <scope>NUCLEOTIDE SEQUENCE [LARGE SCALE GENOMIC DNA]</scope>
    <source>
        <strain evidence="6">UCRPC4</strain>
    </source>
</reference>
<keyword evidence="1" id="KW-0596">Phosphopantetheine</keyword>
<comment type="caution">
    <text evidence="6">The sequence shown here is derived from an EMBL/GenBank/DDBJ whole genome shotgun (WGS) entry which is preliminary data.</text>
</comment>
<evidence type="ECO:0000259" key="4">
    <source>
        <dbReference type="Pfam" id="PF00550"/>
    </source>
</evidence>
<dbReference type="Pfam" id="PF23562">
    <property type="entry name" value="AMP-binding_C_3"/>
    <property type="match status" value="1"/>
</dbReference>
<dbReference type="AlphaFoldDB" id="A0A0G2GCQ1"/>
<dbReference type="PANTHER" id="PTHR43439">
    <property type="entry name" value="PHENYLACETATE-COENZYME A LIGASE"/>
    <property type="match status" value="1"/>
</dbReference>
<dbReference type="SUPFAM" id="SSF51735">
    <property type="entry name" value="NAD(P)-binding Rossmann-fold domains"/>
    <property type="match status" value="1"/>
</dbReference>
<feature type="domain" description="AMP-dependent synthetase/ligase" evidence="3">
    <location>
        <begin position="16"/>
        <end position="347"/>
    </location>
</feature>
<evidence type="ECO:0000259" key="3">
    <source>
        <dbReference type="Pfam" id="PF00501"/>
    </source>
</evidence>
<dbReference type="InterPro" id="IPR036736">
    <property type="entry name" value="ACP-like_sf"/>
</dbReference>
<dbReference type="Gene3D" id="1.10.1200.10">
    <property type="entry name" value="ACP-like"/>
    <property type="match status" value="1"/>
</dbReference>
<proteinExistence type="predicted"/>
<dbReference type="Pfam" id="PF07993">
    <property type="entry name" value="NAD_binding_4"/>
    <property type="match status" value="1"/>
</dbReference>
<dbReference type="Gene3D" id="3.40.50.720">
    <property type="entry name" value="NAD(P)-binding Rossmann-like Domain"/>
    <property type="match status" value="1"/>
</dbReference>
<organism evidence="6 7">
    <name type="scientific">Phaeomoniella chlamydospora</name>
    <name type="common">Phaeoacremonium chlamydosporum</name>
    <dbReference type="NCBI Taxonomy" id="158046"/>
    <lineage>
        <taxon>Eukaryota</taxon>
        <taxon>Fungi</taxon>
        <taxon>Dikarya</taxon>
        <taxon>Ascomycota</taxon>
        <taxon>Pezizomycotina</taxon>
        <taxon>Eurotiomycetes</taxon>
        <taxon>Chaetothyriomycetidae</taxon>
        <taxon>Phaeomoniellales</taxon>
        <taxon>Phaeomoniellaceae</taxon>
        <taxon>Phaeomoniella</taxon>
    </lineage>
</organism>
<dbReference type="InterPro" id="IPR020845">
    <property type="entry name" value="AMP-binding_CS"/>
</dbReference>
<dbReference type="InterPro" id="IPR013120">
    <property type="entry name" value="FAR_NAD-bd"/>
</dbReference>
<dbReference type="InterPro" id="IPR042099">
    <property type="entry name" value="ANL_N_sf"/>
</dbReference>
<dbReference type="Gene3D" id="3.40.50.12780">
    <property type="entry name" value="N-terminal domain of ligase-like"/>
    <property type="match status" value="1"/>
</dbReference>
<dbReference type="Pfam" id="PF00550">
    <property type="entry name" value="PP-binding"/>
    <property type="match status" value="1"/>
</dbReference>
<dbReference type="InterPro" id="IPR000873">
    <property type="entry name" value="AMP-dep_synth/lig_dom"/>
</dbReference>
<sequence length="972" mass="107908">MQDMAYGKRLLPSVVDEQSKADPERVIYSYSTAADPSKGFRDVTTRAFANAVNKMALLLMASLGNPSDFEVIGYIGPSDIRFAILALAAMKTGYVMLFNSPRNSLDGHINVTTQSSCKIWAVPDPRPAMVDDILDARQMRTVLIPDLDHLLNDECVEVYRYKKTFSEAIKDPVLVLHTSGSTGFPKPITWTHETLAIFDKHHDLPPIEGKSTLITDWASDERMIYSGLPHFHAAGAFFHIGAVFFYGLRIAFGPASVPINTHIISNVLESRNDFQGVIVAPAILEEIAGLPEYLVKLRNLRFVAYAGGALHYAAGTTISKICRVDNCIGSTEGAMYAVLVADPDDWQYFHYHDDSGFEFEQVSENIFEQVSVFDTEKPKYHTFHVTFPDQKKISTKDRYTRHPTKTGRWLYRGRADDIIVLSNGEKFNPTDMEANIAGHPAVRSAIITGQGRFQISALIELLEPTANPVKLETVTDSLQATIEEANRVAPAHARLQPGFIIFAHPSKPFVRAAKGTVIRAATSRMYEYELSRLYESSDVAVMSEVNCIDIHDPESTSSSLLSLVEKLIGKPIKPRDDMFAAGLDSLLVFQITQSLNASIPPTRQSSQLSNTLVYANPTVEQLANAFFKIVRSEDNSDQTDDSNIHAIEDVVTKYTSNLPRMSKFGLNGGIYDDLLHDTTHIIHNQWPVNFNWSLSSFEPHIAGVRNLVDFTAQSQHNASIFFVSSIATVENNVSNKPVPEAPVTDLSCASMGYGSSKLAAELVLQAAGEQSKIVSSVCRVGQIAGPIGSERGQWNPKEWLPTIIATSAFMAKIPSTLAGLDICSWVPVDIVANIILELADIIQNPNLGPPVPPMTTTPVYHLQNSHGVPWSTLLPQVQQRIGQNLQTVSWDEWISALEESRRDANQIGKNPGLPLLDFYQNLTRARDSGKPQVILDLTNAMRDSRSLREMLPVNDLWMERWMHQWGYRNQVE</sequence>
<dbReference type="OrthoDB" id="429813at2759"/>
<feature type="domain" description="Thioester reductase (TE)" evidence="5">
    <location>
        <begin position="661"/>
        <end position="835"/>
    </location>
</feature>
<dbReference type="Pfam" id="PF00501">
    <property type="entry name" value="AMP-binding"/>
    <property type="match status" value="1"/>
</dbReference>
<accession>A0A0G2GCQ1</accession>
<dbReference type="Proteomes" id="UP000053317">
    <property type="component" value="Unassembled WGS sequence"/>
</dbReference>
<keyword evidence="7" id="KW-1185">Reference proteome</keyword>
<evidence type="ECO:0000313" key="7">
    <source>
        <dbReference type="Proteomes" id="UP000053317"/>
    </source>
</evidence>
<dbReference type="PANTHER" id="PTHR43439:SF2">
    <property type="entry name" value="ENZYME, PUTATIVE (JCVI)-RELATED"/>
    <property type="match status" value="1"/>
</dbReference>
<name>A0A0G2GCQ1_PHACM</name>
<dbReference type="PROSITE" id="PS00455">
    <property type="entry name" value="AMP_BINDING"/>
    <property type="match status" value="1"/>
</dbReference>
<dbReference type="EMBL" id="LCWF01000085">
    <property type="protein sequence ID" value="KKY21403.1"/>
    <property type="molecule type" value="Genomic_DNA"/>
</dbReference>
<evidence type="ECO:0000256" key="2">
    <source>
        <dbReference type="ARBA" id="ARBA00022553"/>
    </source>
</evidence>
<feature type="domain" description="Carrier" evidence="4">
    <location>
        <begin position="560"/>
        <end position="625"/>
    </location>
</feature>
<evidence type="ECO:0000256" key="1">
    <source>
        <dbReference type="ARBA" id="ARBA00022450"/>
    </source>
</evidence>
<dbReference type="InterPro" id="IPR036291">
    <property type="entry name" value="NAD(P)-bd_dom_sf"/>
</dbReference>
<protein>
    <submittedName>
        <fullName evidence="6">Putative l-aminoadipate-semialdehyde dehydrogenase</fullName>
    </submittedName>
</protein>
<keyword evidence="2" id="KW-0597">Phosphoprotein</keyword>
<reference evidence="6 7" key="1">
    <citation type="submission" date="2015-05" db="EMBL/GenBank/DDBJ databases">
        <title>Distinctive expansion of gene families associated with plant cell wall degradation and secondary metabolism in the genomes of grapevine trunk pathogens.</title>
        <authorList>
            <person name="Lawrence D.P."/>
            <person name="Travadon R."/>
            <person name="Rolshausen P.E."/>
            <person name="Baumgartner K."/>
        </authorList>
    </citation>
    <scope>NUCLEOTIDE SEQUENCE [LARGE SCALE GENOMIC DNA]</scope>
    <source>
        <strain evidence="6">UCRPC4</strain>
    </source>
</reference>
<dbReference type="InterPro" id="IPR009081">
    <property type="entry name" value="PP-bd_ACP"/>
</dbReference>
<dbReference type="SUPFAM" id="SSF56801">
    <property type="entry name" value="Acetyl-CoA synthetase-like"/>
    <property type="match status" value="1"/>
</dbReference>
<dbReference type="InterPro" id="IPR051414">
    <property type="entry name" value="Adenylate-forming_Reductase"/>
</dbReference>
<gene>
    <name evidence="6" type="ORF">UCRPC4_g03666</name>
</gene>
<evidence type="ECO:0000313" key="6">
    <source>
        <dbReference type="EMBL" id="KKY21403.1"/>
    </source>
</evidence>
<evidence type="ECO:0000259" key="5">
    <source>
        <dbReference type="Pfam" id="PF07993"/>
    </source>
</evidence>